<dbReference type="InterPro" id="IPR005119">
    <property type="entry name" value="LysR_subst-bd"/>
</dbReference>
<comment type="similarity">
    <text evidence="1">Belongs to the LysR transcriptional regulatory family.</text>
</comment>
<comment type="caution">
    <text evidence="6">The sequence shown here is derived from an EMBL/GenBank/DDBJ whole genome shotgun (WGS) entry which is preliminary data.</text>
</comment>
<dbReference type="InterPro" id="IPR058163">
    <property type="entry name" value="LysR-type_TF_proteobact-type"/>
</dbReference>
<dbReference type="AlphaFoldDB" id="A0A3D8K621"/>
<dbReference type="EMBL" id="QRGA01000001">
    <property type="protein sequence ID" value="RDV00874.1"/>
    <property type="molecule type" value="Genomic_DNA"/>
</dbReference>
<keyword evidence="7" id="KW-1185">Reference proteome</keyword>
<organism evidence="6 7">
    <name type="scientific">Trinickia dinghuensis</name>
    <dbReference type="NCBI Taxonomy" id="2291023"/>
    <lineage>
        <taxon>Bacteria</taxon>
        <taxon>Pseudomonadati</taxon>
        <taxon>Pseudomonadota</taxon>
        <taxon>Betaproteobacteria</taxon>
        <taxon>Burkholderiales</taxon>
        <taxon>Burkholderiaceae</taxon>
        <taxon>Trinickia</taxon>
    </lineage>
</organism>
<evidence type="ECO:0000313" key="6">
    <source>
        <dbReference type="EMBL" id="RDV00874.1"/>
    </source>
</evidence>
<dbReference type="InterPro" id="IPR000847">
    <property type="entry name" value="LysR_HTH_N"/>
</dbReference>
<gene>
    <name evidence="6" type="ORF">DWV00_03835</name>
</gene>
<dbReference type="GO" id="GO:0003677">
    <property type="term" value="F:DNA binding"/>
    <property type="evidence" value="ECO:0007669"/>
    <property type="project" value="UniProtKB-KW"/>
</dbReference>
<evidence type="ECO:0000256" key="4">
    <source>
        <dbReference type="ARBA" id="ARBA00023163"/>
    </source>
</evidence>
<reference evidence="6 7" key="1">
    <citation type="submission" date="2018-08" db="EMBL/GenBank/DDBJ databases">
        <title>Paraburkholderia sp. DHOM06 isolated from forest soil.</title>
        <authorList>
            <person name="Gao Z.-H."/>
            <person name="Qiu L.-H."/>
        </authorList>
    </citation>
    <scope>NUCLEOTIDE SEQUENCE [LARGE SCALE GENOMIC DNA]</scope>
    <source>
        <strain evidence="6 7">DHOM06</strain>
    </source>
</reference>
<evidence type="ECO:0000256" key="1">
    <source>
        <dbReference type="ARBA" id="ARBA00009437"/>
    </source>
</evidence>
<dbReference type="InterPro" id="IPR036390">
    <property type="entry name" value="WH_DNA-bd_sf"/>
</dbReference>
<evidence type="ECO:0000313" key="7">
    <source>
        <dbReference type="Proteomes" id="UP000256838"/>
    </source>
</evidence>
<keyword evidence="2" id="KW-0805">Transcription regulation</keyword>
<dbReference type="PANTHER" id="PTHR30537:SF5">
    <property type="entry name" value="HTH-TYPE TRANSCRIPTIONAL ACTIVATOR TTDR-RELATED"/>
    <property type="match status" value="1"/>
</dbReference>
<dbReference type="Pfam" id="PF00126">
    <property type="entry name" value="HTH_1"/>
    <property type="match status" value="1"/>
</dbReference>
<dbReference type="Pfam" id="PF03466">
    <property type="entry name" value="LysR_substrate"/>
    <property type="match status" value="1"/>
</dbReference>
<dbReference type="SUPFAM" id="SSF46785">
    <property type="entry name" value="Winged helix' DNA-binding domain"/>
    <property type="match status" value="1"/>
</dbReference>
<evidence type="ECO:0000256" key="3">
    <source>
        <dbReference type="ARBA" id="ARBA00023125"/>
    </source>
</evidence>
<name>A0A3D8K621_9BURK</name>
<dbReference type="PANTHER" id="PTHR30537">
    <property type="entry name" value="HTH-TYPE TRANSCRIPTIONAL REGULATOR"/>
    <property type="match status" value="1"/>
</dbReference>
<accession>A0A3D8K621</accession>
<keyword evidence="3" id="KW-0238">DNA-binding</keyword>
<keyword evidence="4" id="KW-0804">Transcription</keyword>
<dbReference type="GO" id="GO:0003700">
    <property type="term" value="F:DNA-binding transcription factor activity"/>
    <property type="evidence" value="ECO:0007669"/>
    <property type="project" value="InterPro"/>
</dbReference>
<dbReference type="PROSITE" id="PS50931">
    <property type="entry name" value="HTH_LYSR"/>
    <property type="match status" value="1"/>
</dbReference>
<feature type="domain" description="HTH lysR-type" evidence="5">
    <location>
        <begin position="15"/>
        <end position="72"/>
    </location>
</feature>
<dbReference type="InterPro" id="IPR036388">
    <property type="entry name" value="WH-like_DNA-bd_sf"/>
</dbReference>
<dbReference type="Gene3D" id="3.40.190.10">
    <property type="entry name" value="Periplasmic binding protein-like II"/>
    <property type="match status" value="2"/>
</dbReference>
<dbReference type="SUPFAM" id="SSF53850">
    <property type="entry name" value="Periplasmic binding protein-like II"/>
    <property type="match status" value="1"/>
</dbReference>
<dbReference type="Gene3D" id="1.10.10.10">
    <property type="entry name" value="Winged helix-like DNA-binding domain superfamily/Winged helix DNA-binding domain"/>
    <property type="match status" value="1"/>
</dbReference>
<evidence type="ECO:0000256" key="2">
    <source>
        <dbReference type="ARBA" id="ARBA00023015"/>
    </source>
</evidence>
<protein>
    <submittedName>
        <fullName evidence="6">LysR family transcriptional regulator</fullName>
    </submittedName>
</protein>
<proteinExistence type="inferred from homology"/>
<dbReference type="OrthoDB" id="5914299at2"/>
<evidence type="ECO:0000259" key="5">
    <source>
        <dbReference type="PROSITE" id="PS50931"/>
    </source>
</evidence>
<dbReference type="PRINTS" id="PR00039">
    <property type="entry name" value="HTHLYSR"/>
</dbReference>
<dbReference type="RefSeq" id="WP_115532144.1">
    <property type="nucleotide sequence ID" value="NZ_QRGA01000001.1"/>
</dbReference>
<dbReference type="Proteomes" id="UP000256838">
    <property type="component" value="Unassembled WGS sequence"/>
</dbReference>
<sequence>MAPQFELSETLVGALSLRAIKSFLAAAKFKSFTGAANALSVTPAAVSKQVRELEDYLGAELFVRSGRAVTLTADGEMFKDAAQISLINLHQAAERLRKRIPARQTLTVCCSPAFSALWLHKRLPEFIRDNPDIELTVLATQNFISMEAGVLPDVYIAKLASLRDGYDSEHLFDDEVYPVCTPQYLQSHGAIETPEELLDRSLLDISAYGRSQISEHIDWKVWLALHDVDTSWRADIPRQLFTSNDYSGIVQLTLAHQGIALGWHHLVGNLVASGDLVRPLPNMTVMKNRGHYLSVRKDKTDASVCKQFCQWVKLQLSLHPRADEANSGLKNPER</sequence>